<name>A0RU52_CENSY</name>
<dbReference type="Proteomes" id="UP000000758">
    <property type="component" value="Chromosome"/>
</dbReference>
<accession>A0RU52</accession>
<gene>
    <name evidence="1" type="ordered locus">CENSYa_0226</name>
</gene>
<dbReference type="STRING" id="414004.CENSYa_0226"/>
<reference evidence="1 2" key="1">
    <citation type="journal article" date="2006" name="Proc. Natl. Acad. Sci. U.S.A.">
        <title>Genomic analysis of the uncultivated marine crenarchaeote Cenarchaeum symbiosum.</title>
        <authorList>
            <person name="Hallam S.J."/>
            <person name="Konstantinidis K.T."/>
            <person name="Putnam N."/>
            <person name="Schleper C."/>
            <person name="Watanabe Y."/>
            <person name="Sugahara J."/>
            <person name="Preston C."/>
            <person name="de la Torre J."/>
            <person name="Richardson P.M."/>
            <person name="DeLong E.F."/>
        </authorList>
    </citation>
    <scope>NUCLEOTIDE SEQUENCE [LARGE SCALE GENOMIC DNA]</scope>
    <source>
        <strain evidence="2">A</strain>
    </source>
</reference>
<dbReference type="EMBL" id="DP000238">
    <property type="protein sequence ID" value="ABK76869.1"/>
    <property type="molecule type" value="Genomic_DNA"/>
</dbReference>
<dbReference type="EnsemblBacteria" id="ABK76869">
    <property type="protein sequence ID" value="ABK76869"/>
    <property type="gene ID" value="CENSYa_0226"/>
</dbReference>
<sequence length="60" mass="6851">MENLCLKEEYAGGNKPPLTFRNNAITAATDLRRPYARQIRINAGKLLIHSWNLEREAPLT</sequence>
<dbReference type="AlphaFoldDB" id="A0RU52"/>
<dbReference type="KEGG" id="csy:CENSYa_0226"/>
<proteinExistence type="predicted"/>
<protein>
    <submittedName>
        <fullName evidence="1">Uncharacterized protein</fullName>
    </submittedName>
</protein>
<evidence type="ECO:0000313" key="1">
    <source>
        <dbReference type="EMBL" id="ABK76869.1"/>
    </source>
</evidence>
<dbReference type="HOGENOM" id="CLU_2930042_0_0_2"/>
<keyword evidence="2" id="KW-1185">Reference proteome</keyword>
<evidence type="ECO:0000313" key="2">
    <source>
        <dbReference type="Proteomes" id="UP000000758"/>
    </source>
</evidence>
<organism evidence="1 2">
    <name type="scientific">Cenarchaeum symbiosum (strain A)</name>
    <dbReference type="NCBI Taxonomy" id="414004"/>
    <lineage>
        <taxon>Archaea</taxon>
        <taxon>Nitrososphaerota</taxon>
        <taxon>Candidatus Cenarchaeales</taxon>
        <taxon>Candidatus Cenarchaeaceae</taxon>
        <taxon>Candidatus Cenarchaeum</taxon>
    </lineage>
</organism>